<dbReference type="Gene3D" id="3.90.190.10">
    <property type="entry name" value="Protein tyrosine phosphatase superfamily"/>
    <property type="match status" value="1"/>
</dbReference>
<dbReference type="InterPro" id="IPR003595">
    <property type="entry name" value="Tyr_Pase_cat"/>
</dbReference>
<dbReference type="STRING" id="2018661.A0A2A2KK17"/>
<comment type="caution">
    <text evidence="4">The sequence shown here is derived from an EMBL/GenBank/DDBJ whole genome shotgun (WGS) entry which is preliminary data.</text>
</comment>
<dbReference type="PANTHER" id="PTHR46163">
    <property type="entry name" value="TYROSINE-PROTEIN PHOSPHATASE-RELATED"/>
    <property type="match status" value="1"/>
</dbReference>
<name>A0A2A2KK17_9BILA</name>
<dbReference type="PRINTS" id="PR00700">
    <property type="entry name" value="PRTYPHPHTASE"/>
</dbReference>
<dbReference type="Pfam" id="PF00102">
    <property type="entry name" value="Y_phosphatase"/>
    <property type="match status" value="1"/>
</dbReference>
<feature type="region of interest" description="Disordered" evidence="1">
    <location>
        <begin position="1"/>
        <end position="83"/>
    </location>
</feature>
<evidence type="ECO:0000313" key="5">
    <source>
        <dbReference type="Proteomes" id="UP000218231"/>
    </source>
</evidence>
<dbReference type="InterPro" id="IPR052782">
    <property type="entry name" value="Oocyte-zygote_transition_reg"/>
</dbReference>
<gene>
    <name evidence="4" type="ORF">WR25_24825</name>
</gene>
<keyword evidence="5" id="KW-1185">Reference proteome</keyword>
<sequence>MEKIVKAIRKPMDVSRRESKKKDNEKKDSNKSKRGKKKDSSKRESRRDKKLSRRSATEMLERRSKQDRSKRTKRGEQEPDSINKRSELVFRFAQIVKPLDGSDRTPRQKELFRLFLEECGKMTVRGLVDEYNQKIRFYMPSSCTQEAFDCNMDKNRYKDVICCDQTRVKIQDGDPNDYIHANWVKGLNANMVLTQGPIEQTTFDFWRMVLHIKAHMIIMLCEVEENGKKKCHVYWPAEPNRELRLTQFRGDPDDVIIVKKVSQEETPSRMKKYKLLGKHWVSSNFEVTRIRNASTLTPDQLEQARKSAWKVKHHQCVTWPDKTVPKSGLAILRKWHYIRDLGKDEPCIIHCSAGIGRTGTFIAIELAIQTLLNCTELKVLDLVRKLRDIRPFSVQVEVQYLCLVLIVLEFGVKMNYLDVGSIKLYEILKADITQFVEAHRPTLNHKDCGKVPDMKALRTTEENVPKARTPNVGMHEYANILNPGVDSYPSLQQTQVTQKYQGPMEAATTRVS</sequence>
<proteinExistence type="predicted"/>
<feature type="compositionally biased region" description="Basic and acidic residues" evidence="1">
    <location>
        <begin position="55"/>
        <end position="83"/>
    </location>
</feature>
<dbReference type="PROSITE" id="PS00383">
    <property type="entry name" value="TYR_PHOSPHATASE_1"/>
    <property type="match status" value="1"/>
</dbReference>
<dbReference type="InterPro" id="IPR029021">
    <property type="entry name" value="Prot-tyrosine_phosphatase-like"/>
</dbReference>
<feature type="domain" description="Tyrosine-protein phosphatase" evidence="2">
    <location>
        <begin position="127"/>
        <end position="410"/>
    </location>
</feature>
<evidence type="ECO:0000259" key="2">
    <source>
        <dbReference type="PROSITE" id="PS50055"/>
    </source>
</evidence>
<dbReference type="SMART" id="SM00194">
    <property type="entry name" value="PTPc"/>
    <property type="match status" value="1"/>
</dbReference>
<feature type="compositionally biased region" description="Basic and acidic residues" evidence="1">
    <location>
        <begin position="1"/>
        <end position="31"/>
    </location>
</feature>
<dbReference type="PANTHER" id="PTHR46163:SF5">
    <property type="entry name" value="TYROSINE-PROTEIN PHOSPHATASE"/>
    <property type="match status" value="1"/>
</dbReference>
<dbReference type="InterPro" id="IPR000242">
    <property type="entry name" value="PTP_cat"/>
</dbReference>
<evidence type="ECO:0008006" key="6">
    <source>
        <dbReference type="Google" id="ProtNLM"/>
    </source>
</evidence>
<reference evidence="4 5" key="1">
    <citation type="journal article" date="2017" name="Curr. Biol.">
        <title>Genome architecture and evolution of a unichromosomal asexual nematode.</title>
        <authorList>
            <person name="Fradin H."/>
            <person name="Zegar C."/>
            <person name="Gutwein M."/>
            <person name="Lucas J."/>
            <person name="Kovtun M."/>
            <person name="Corcoran D."/>
            <person name="Baugh L.R."/>
            <person name="Kiontke K."/>
            <person name="Gunsalus K."/>
            <person name="Fitch D.H."/>
            <person name="Piano F."/>
        </authorList>
    </citation>
    <scope>NUCLEOTIDE SEQUENCE [LARGE SCALE GENOMIC DNA]</scope>
    <source>
        <strain evidence="4">PF1309</strain>
    </source>
</reference>
<protein>
    <recommendedName>
        <fullName evidence="6">Tyrosine-protein phosphatase domain-containing protein</fullName>
    </recommendedName>
</protein>
<organism evidence="4 5">
    <name type="scientific">Diploscapter pachys</name>
    <dbReference type="NCBI Taxonomy" id="2018661"/>
    <lineage>
        <taxon>Eukaryota</taxon>
        <taxon>Metazoa</taxon>
        <taxon>Ecdysozoa</taxon>
        <taxon>Nematoda</taxon>
        <taxon>Chromadorea</taxon>
        <taxon>Rhabditida</taxon>
        <taxon>Rhabditina</taxon>
        <taxon>Rhabditomorpha</taxon>
        <taxon>Rhabditoidea</taxon>
        <taxon>Rhabditidae</taxon>
        <taxon>Diploscapter</taxon>
    </lineage>
</organism>
<dbReference type="OrthoDB" id="10253954at2759"/>
<dbReference type="PROSITE" id="PS50056">
    <property type="entry name" value="TYR_PHOSPHATASE_2"/>
    <property type="match status" value="1"/>
</dbReference>
<dbReference type="SUPFAM" id="SSF52799">
    <property type="entry name" value="(Phosphotyrosine protein) phosphatases II"/>
    <property type="match status" value="1"/>
</dbReference>
<evidence type="ECO:0000256" key="1">
    <source>
        <dbReference type="SAM" id="MobiDB-lite"/>
    </source>
</evidence>
<dbReference type="GO" id="GO:0004725">
    <property type="term" value="F:protein tyrosine phosphatase activity"/>
    <property type="evidence" value="ECO:0007669"/>
    <property type="project" value="InterPro"/>
</dbReference>
<dbReference type="InterPro" id="IPR016130">
    <property type="entry name" value="Tyr_Pase_AS"/>
</dbReference>
<dbReference type="EMBL" id="LIAE01008362">
    <property type="protein sequence ID" value="PAV74285.1"/>
    <property type="molecule type" value="Genomic_DNA"/>
</dbReference>
<feature type="domain" description="Tyrosine specific protein phosphatases" evidence="3">
    <location>
        <begin position="326"/>
        <end position="401"/>
    </location>
</feature>
<evidence type="ECO:0000259" key="3">
    <source>
        <dbReference type="PROSITE" id="PS50056"/>
    </source>
</evidence>
<dbReference type="InterPro" id="IPR000387">
    <property type="entry name" value="Tyr_Pase_dom"/>
</dbReference>
<evidence type="ECO:0000313" key="4">
    <source>
        <dbReference type="EMBL" id="PAV74285.1"/>
    </source>
</evidence>
<dbReference type="Proteomes" id="UP000218231">
    <property type="component" value="Unassembled WGS sequence"/>
</dbReference>
<dbReference type="CDD" id="cd00047">
    <property type="entry name" value="PTPc"/>
    <property type="match status" value="1"/>
</dbReference>
<dbReference type="PROSITE" id="PS50055">
    <property type="entry name" value="TYR_PHOSPHATASE_PTP"/>
    <property type="match status" value="1"/>
</dbReference>
<dbReference type="AlphaFoldDB" id="A0A2A2KK17"/>
<accession>A0A2A2KK17</accession>
<dbReference type="SMART" id="SM00404">
    <property type="entry name" value="PTPc_motif"/>
    <property type="match status" value="1"/>
</dbReference>